<feature type="compositionally biased region" description="Basic and acidic residues" evidence="1">
    <location>
        <begin position="25"/>
        <end position="35"/>
    </location>
</feature>
<dbReference type="AlphaFoldDB" id="A0A3M8K5U7"/>
<comment type="caution">
    <text evidence="2">The sequence shown here is derived from an EMBL/GenBank/DDBJ whole genome shotgun (WGS) entry which is preliminary data.</text>
</comment>
<organism evidence="2 3">
    <name type="scientific">Corynebacterium alimapuense</name>
    <dbReference type="NCBI Taxonomy" id="1576874"/>
    <lineage>
        <taxon>Bacteria</taxon>
        <taxon>Bacillati</taxon>
        <taxon>Actinomycetota</taxon>
        <taxon>Actinomycetes</taxon>
        <taxon>Mycobacteriales</taxon>
        <taxon>Corynebacteriaceae</taxon>
        <taxon>Corynebacterium</taxon>
    </lineage>
</organism>
<sequence length="71" mass="8545">MSEKNPRRRQRRRVVRYSDAPNIDRSVDRPDRRFNTESTPDSLREVVFDPQDEDTPEGDAFWDEQRPPHYG</sequence>
<feature type="compositionally biased region" description="Basic residues" evidence="1">
    <location>
        <begin position="1"/>
        <end position="15"/>
    </location>
</feature>
<dbReference type="RefSeq" id="WP_123048534.1">
    <property type="nucleotide sequence ID" value="NZ_PTJO01000005.1"/>
</dbReference>
<proteinExistence type="predicted"/>
<dbReference type="Proteomes" id="UP000266975">
    <property type="component" value="Unassembled WGS sequence"/>
</dbReference>
<protein>
    <submittedName>
        <fullName evidence="2">Uncharacterized protein</fullName>
    </submittedName>
</protein>
<keyword evidence="3" id="KW-1185">Reference proteome</keyword>
<feature type="region of interest" description="Disordered" evidence="1">
    <location>
        <begin position="1"/>
        <end position="71"/>
    </location>
</feature>
<evidence type="ECO:0000313" key="3">
    <source>
        <dbReference type="Proteomes" id="UP000266975"/>
    </source>
</evidence>
<gene>
    <name evidence="2" type="ORF">C5L39_08940</name>
</gene>
<reference evidence="2 3" key="1">
    <citation type="submission" date="2018-02" db="EMBL/GenBank/DDBJ databases">
        <title>Corynebacterium alimpuense sp. nov., a marine obligate actinomycete isolated from sediments of Valparaiso bay, Chile.</title>
        <authorList>
            <person name="Claverias F."/>
            <person name="Gonzales-Siles L."/>
            <person name="Salva-Serra F."/>
            <person name="Inganaes E."/>
            <person name="Molin K."/>
            <person name="Cumsille A."/>
            <person name="Undabarrena A."/>
            <person name="Couve E."/>
            <person name="Moore E.R.B."/>
            <person name="Gomila M."/>
            <person name="Camara B."/>
        </authorList>
    </citation>
    <scope>NUCLEOTIDE SEQUENCE [LARGE SCALE GENOMIC DNA]</scope>
    <source>
        <strain evidence="2 3">CCUG 69366</strain>
    </source>
</reference>
<dbReference type="OrthoDB" id="4427780at2"/>
<dbReference type="EMBL" id="PTJO01000005">
    <property type="protein sequence ID" value="RNE48603.1"/>
    <property type="molecule type" value="Genomic_DNA"/>
</dbReference>
<evidence type="ECO:0000256" key="1">
    <source>
        <dbReference type="SAM" id="MobiDB-lite"/>
    </source>
</evidence>
<feature type="compositionally biased region" description="Acidic residues" evidence="1">
    <location>
        <begin position="50"/>
        <end position="62"/>
    </location>
</feature>
<name>A0A3M8K5U7_9CORY</name>
<evidence type="ECO:0000313" key="2">
    <source>
        <dbReference type="EMBL" id="RNE48603.1"/>
    </source>
</evidence>
<accession>A0A3M8K5U7</accession>